<dbReference type="InterPro" id="IPR009061">
    <property type="entry name" value="DNA-bd_dom_put_sf"/>
</dbReference>
<keyword evidence="1 3" id="KW-0238">DNA-binding</keyword>
<comment type="caution">
    <text evidence="3">The sequence shown here is derived from an EMBL/GenBank/DDBJ whole genome shotgun (WGS) entry which is preliminary data.</text>
</comment>
<keyword evidence="4" id="KW-1185">Reference proteome</keyword>
<sequence length="129" mass="14908">MTRTWSIGELADEFDTTLRTIRHYEELGLLAPTRNGQQRVYTERDRVRLRLILRGKRLGFTLDEVAHIINLYDDPPGESGQLEFLLGEIDRRRSDLLQRRADLDAVLDELDDLDRRCRADLAALGGRTS</sequence>
<accession>A0ABP7A9G4</accession>
<dbReference type="SUPFAM" id="SSF46955">
    <property type="entry name" value="Putative DNA-binding domain"/>
    <property type="match status" value="1"/>
</dbReference>
<evidence type="ECO:0000259" key="2">
    <source>
        <dbReference type="PROSITE" id="PS50937"/>
    </source>
</evidence>
<evidence type="ECO:0000256" key="1">
    <source>
        <dbReference type="ARBA" id="ARBA00023125"/>
    </source>
</evidence>
<dbReference type="PANTHER" id="PTHR30204:SF58">
    <property type="entry name" value="HTH-TYPE TRANSCRIPTIONAL REGULATOR YFMP"/>
    <property type="match status" value="1"/>
</dbReference>
<dbReference type="CDD" id="cd04776">
    <property type="entry name" value="HTH_GnyR"/>
    <property type="match status" value="1"/>
</dbReference>
<dbReference type="EMBL" id="BAABAB010000022">
    <property type="protein sequence ID" value="GAA3627480.1"/>
    <property type="molecule type" value="Genomic_DNA"/>
</dbReference>
<dbReference type="PANTHER" id="PTHR30204">
    <property type="entry name" value="REDOX-CYCLING DRUG-SENSING TRANSCRIPTIONAL ACTIVATOR SOXR"/>
    <property type="match status" value="1"/>
</dbReference>
<organism evidence="3 4">
    <name type="scientific">Microlunatus ginsengisoli</name>
    <dbReference type="NCBI Taxonomy" id="363863"/>
    <lineage>
        <taxon>Bacteria</taxon>
        <taxon>Bacillati</taxon>
        <taxon>Actinomycetota</taxon>
        <taxon>Actinomycetes</taxon>
        <taxon>Propionibacteriales</taxon>
        <taxon>Propionibacteriaceae</taxon>
        <taxon>Microlunatus</taxon>
    </lineage>
</organism>
<evidence type="ECO:0000313" key="3">
    <source>
        <dbReference type="EMBL" id="GAA3627480.1"/>
    </source>
</evidence>
<feature type="domain" description="HTH merR-type" evidence="2">
    <location>
        <begin position="4"/>
        <end position="71"/>
    </location>
</feature>
<dbReference type="RefSeq" id="WP_344806356.1">
    <property type="nucleotide sequence ID" value="NZ_BAABAB010000022.1"/>
</dbReference>
<name>A0ABP7A9G4_9ACTN</name>
<protein>
    <submittedName>
        <fullName evidence="3">MerR family DNA-binding transcriptional regulator</fullName>
    </submittedName>
</protein>
<reference evidence="4" key="1">
    <citation type="journal article" date="2019" name="Int. J. Syst. Evol. Microbiol.">
        <title>The Global Catalogue of Microorganisms (GCM) 10K type strain sequencing project: providing services to taxonomists for standard genome sequencing and annotation.</title>
        <authorList>
            <consortium name="The Broad Institute Genomics Platform"/>
            <consortium name="The Broad Institute Genome Sequencing Center for Infectious Disease"/>
            <person name="Wu L."/>
            <person name="Ma J."/>
        </authorList>
    </citation>
    <scope>NUCLEOTIDE SEQUENCE [LARGE SCALE GENOMIC DNA]</scope>
    <source>
        <strain evidence="4">JCM 16929</strain>
    </source>
</reference>
<proteinExistence type="predicted"/>
<dbReference type="SMART" id="SM00422">
    <property type="entry name" value="HTH_MERR"/>
    <property type="match status" value="1"/>
</dbReference>
<dbReference type="GO" id="GO:0003677">
    <property type="term" value="F:DNA binding"/>
    <property type="evidence" value="ECO:0007669"/>
    <property type="project" value="UniProtKB-KW"/>
</dbReference>
<dbReference type="PROSITE" id="PS50937">
    <property type="entry name" value="HTH_MERR_2"/>
    <property type="match status" value="1"/>
</dbReference>
<dbReference type="InterPro" id="IPR047057">
    <property type="entry name" value="MerR_fam"/>
</dbReference>
<dbReference type="Proteomes" id="UP001501490">
    <property type="component" value="Unassembled WGS sequence"/>
</dbReference>
<gene>
    <name evidence="3" type="ORF">GCM10022236_32240</name>
</gene>
<dbReference type="Pfam" id="PF13411">
    <property type="entry name" value="MerR_1"/>
    <property type="match status" value="1"/>
</dbReference>
<dbReference type="Gene3D" id="1.10.1660.10">
    <property type="match status" value="1"/>
</dbReference>
<evidence type="ECO:0000313" key="4">
    <source>
        <dbReference type="Proteomes" id="UP001501490"/>
    </source>
</evidence>
<dbReference type="InterPro" id="IPR000551">
    <property type="entry name" value="MerR-type_HTH_dom"/>
</dbReference>